<dbReference type="CDD" id="cd00067">
    <property type="entry name" value="GAL4"/>
    <property type="match status" value="1"/>
</dbReference>
<evidence type="ECO:0000313" key="4">
    <source>
        <dbReference type="EMBL" id="KAG9245697.1"/>
    </source>
</evidence>
<proteinExistence type="predicted"/>
<gene>
    <name evidence="4" type="ORF">BJ878DRAFT_337641</name>
</gene>
<feature type="domain" description="Zn(2)-C6 fungal-type" evidence="3">
    <location>
        <begin position="130"/>
        <end position="164"/>
    </location>
</feature>
<dbReference type="AlphaFoldDB" id="A0A9P8CGD0"/>
<dbReference type="InterPro" id="IPR001138">
    <property type="entry name" value="Zn2Cys6_DnaBD"/>
</dbReference>
<evidence type="ECO:0000259" key="3">
    <source>
        <dbReference type="PROSITE" id="PS50048"/>
    </source>
</evidence>
<dbReference type="Proteomes" id="UP000887226">
    <property type="component" value="Unassembled WGS sequence"/>
</dbReference>
<dbReference type="InterPro" id="IPR050797">
    <property type="entry name" value="Carb_Metab_Trans_Reg"/>
</dbReference>
<reference evidence="4" key="1">
    <citation type="journal article" date="2021" name="IMA Fungus">
        <title>Genomic characterization of three marine fungi, including Emericellopsis atlantica sp. nov. with signatures of a generalist lifestyle and marine biomass degradation.</title>
        <authorList>
            <person name="Hagestad O.C."/>
            <person name="Hou L."/>
            <person name="Andersen J.H."/>
            <person name="Hansen E.H."/>
            <person name="Altermark B."/>
            <person name="Li C."/>
            <person name="Kuhnert E."/>
            <person name="Cox R.J."/>
            <person name="Crous P.W."/>
            <person name="Spatafora J.W."/>
            <person name="Lail K."/>
            <person name="Amirebrahimi M."/>
            <person name="Lipzen A."/>
            <person name="Pangilinan J."/>
            <person name="Andreopoulos W."/>
            <person name="Hayes R.D."/>
            <person name="Ng V."/>
            <person name="Grigoriev I.V."/>
            <person name="Jackson S.A."/>
            <person name="Sutton T.D.S."/>
            <person name="Dobson A.D.W."/>
            <person name="Rama T."/>
        </authorList>
    </citation>
    <scope>NUCLEOTIDE SEQUENCE</scope>
    <source>
        <strain evidence="4">TRa3180A</strain>
    </source>
</reference>
<evidence type="ECO:0000256" key="2">
    <source>
        <dbReference type="SAM" id="MobiDB-lite"/>
    </source>
</evidence>
<dbReference type="PROSITE" id="PS50048">
    <property type="entry name" value="ZN2_CY6_FUNGAL_2"/>
    <property type="match status" value="1"/>
</dbReference>
<feature type="compositionally biased region" description="Polar residues" evidence="2">
    <location>
        <begin position="359"/>
        <end position="371"/>
    </location>
</feature>
<feature type="region of interest" description="Disordered" evidence="2">
    <location>
        <begin position="166"/>
        <end position="252"/>
    </location>
</feature>
<evidence type="ECO:0000256" key="1">
    <source>
        <dbReference type="ARBA" id="ARBA00023242"/>
    </source>
</evidence>
<sequence>MAASVHLQYHTKHAWNSSEAHPLASKFIPDAPGSTMAYQYLHGSTGVNKSSGMIQSHHQNAEESSHIHAPSYANSTSPGIGGRGSSRPPKVKKSTSIPNVRGQASSEAAALALSAEKRRNKLGYHRTSVACGHCRRRKIRCIPAPADPQNRCSNCIRLKKECNFYPVDQQPQPEPRRGSKTQNGTDGISEASSPSTSSGHFPDIHSAGSYSNLSMPPIQDLGGSQMKRQRTESFSPEAKGLPFLRRAPAGPPDLAPVVTSSRNFEYSQGVTNWMASDISPGVKSHHGRPPPDSSSMYWRGQHQDSPMTPAFSPFTPSGQNLPVQTWPKSQPEPNQRDDASWPAPHRSMSYNNLEGGVTNPHQHPQSYQQASHSDHPPQHYTIKSRASHLEHYPPPPIVTSSSHHSSEYMSSATSESSPHHSQSAGALPPACYSHWQQPCSYQRPVVTNSESYEGWSSALPPAHHVSDGYAMPDPNYHYPPPR</sequence>
<feature type="region of interest" description="Disordered" evidence="2">
    <location>
        <begin position="49"/>
        <end position="105"/>
    </location>
</feature>
<dbReference type="EMBL" id="MU253834">
    <property type="protein sequence ID" value="KAG9245697.1"/>
    <property type="molecule type" value="Genomic_DNA"/>
</dbReference>
<comment type="caution">
    <text evidence="4">The sequence shown here is derived from an EMBL/GenBank/DDBJ whole genome shotgun (WGS) entry which is preliminary data.</text>
</comment>
<dbReference type="Pfam" id="PF00172">
    <property type="entry name" value="Zn_clus"/>
    <property type="match status" value="1"/>
</dbReference>
<dbReference type="SUPFAM" id="SSF57701">
    <property type="entry name" value="Zn2/Cys6 DNA-binding domain"/>
    <property type="match status" value="1"/>
</dbReference>
<dbReference type="PANTHER" id="PTHR31668">
    <property type="entry name" value="GLUCOSE TRANSPORT TRANSCRIPTION REGULATOR RGT1-RELATED-RELATED"/>
    <property type="match status" value="1"/>
</dbReference>
<organism evidence="4 5">
    <name type="scientific">Calycina marina</name>
    <dbReference type="NCBI Taxonomy" id="1763456"/>
    <lineage>
        <taxon>Eukaryota</taxon>
        <taxon>Fungi</taxon>
        <taxon>Dikarya</taxon>
        <taxon>Ascomycota</taxon>
        <taxon>Pezizomycotina</taxon>
        <taxon>Leotiomycetes</taxon>
        <taxon>Helotiales</taxon>
        <taxon>Pezizellaceae</taxon>
        <taxon>Calycina</taxon>
    </lineage>
</organism>
<accession>A0A9P8CGD0</accession>
<dbReference type="InterPro" id="IPR036864">
    <property type="entry name" value="Zn2-C6_fun-type_DNA-bd_sf"/>
</dbReference>
<feature type="compositionally biased region" description="Polar residues" evidence="2">
    <location>
        <begin position="314"/>
        <end position="333"/>
    </location>
</feature>
<dbReference type="OrthoDB" id="4150019at2759"/>
<dbReference type="GO" id="GO:0000981">
    <property type="term" value="F:DNA-binding transcription factor activity, RNA polymerase II-specific"/>
    <property type="evidence" value="ECO:0007669"/>
    <property type="project" value="InterPro"/>
</dbReference>
<feature type="compositionally biased region" description="Low complexity" evidence="2">
    <location>
        <begin position="399"/>
        <end position="424"/>
    </location>
</feature>
<keyword evidence="5" id="KW-1185">Reference proteome</keyword>
<keyword evidence="1" id="KW-0539">Nucleus</keyword>
<evidence type="ECO:0000313" key="5">
    <source>
        <dbReference type="Proteomes" id="UP000887226"/>
    </source>
</evidence>
<dbReference type="PANTHER" id="PTHR31668:SF30">
    <property type="entry name" value="ZN(II)2CYS6 TRANSCRIPTION FACTOR (EUROFUNG)"/>
    <property type="match status" value="1"/>
</dbReference>
<name>A0A9P8CGD0_9HELO</name>
<protein>
    <recommendedName>
        <fullName evidence="3">Zn(2)-C6 fungal-type domain-containing protein</fullName>
    </recommendedName>
</protein>
<feature type="compositionally biased region" description="Polar residues" evidence="2">
    <location>
        <begin position="180"/>
        <end position="199"/>
    </location>
</feature>
<feature type="compositionally biased region" description="Polar residues" evidence="2">
    <location>
        <begin position="49"/>
        <end position="58"/>
    </location>
</feature>
<feature type="region of interest" description="Disordered" evidence="2">
    <location>
        <begin position="277"/>
        <end position="427"/>
    </location>
</feature>
<dbReference type="GO" id="GO:0008270">
    <property type="term" value="F:zinc ion binding"/>
    <property type="evidence" value="ECO:0007669"/>
    <property type="project" value="InterPro"/>
</dbReference>
<dbReference type="Gene3D" id="4.10.240.10">
    <property type="entry name" value="Zn(2)-C6 fungal-type DNA-binding domain"/>
    <property type="match status" value="1"/>
</dbReference>
<dbReference type="PROSITE" id="PS00463">
    <property type="entry name" value="ZN2_CY6_FUNGAL_1"/>
    <property type="match status" value="1"/>
</dbReference>
<dbReference type="SMART" id="SM00066">
    <property type="entry name" value="GAL4"/>
    <property type="match status" value="1"/>
</dbReference>